<proteinExistence type="predicted"/>
<dbReference type="Proteomes" id="UP000828390">
    <property type="component" value="Unassembled WGS sequence"/>
</dbReference>
<feature type="transmembrane region" description="Helical" evidence="1">
    <location>
        <begin position="76"/>
        <end position="97"/>
    </location>
</feature>
<evidence type="ECO:0000313" key="2">
    <source>
        <dbReference type="EMBL" id="KAH3897754.1"/>
    </source>
</evidence>
<evidence type="ECO:0000313" key="3">
    <source>
        <dbReference type="Proteomes" id="UP000828390"/>
    </source>
</evidence>
<gene>
    <name evidence="2" type="ORF">DPMN_021949</name>
</gene>
<reference evidence="2" key="2">
    <citation type="submission" date="2020-11" db="EMBL/GenBank/DDBJ databases">
        <authorList>
            <person name="McCartney M.A."/>
            <person name="Auch B."/>
            <person name="Kono T."/>
            <person name="Mallez S."/>
            <person name="Becker A."/>
            <person name="Gohl D.M."/>
            <person name="Silverstein K.A.T."/>
            <person name="Koren S."/>
            <person name="Bechman K.B."/>
            <person name="Herman A."/>
            <person name="Abrahante J.E."/>
            <person name="Garbe J."/>
        </authorList>
    </citation>
    <scope>NUCLEOTIDE SEQUENCE</scope>
    <source>
        <strain evidence="2">Duluth1</strain>
        <tissue evidence="2">Whole animal</tissue>
    </source>
</reference>
<organism evidence="2 3">
    <name type="scientific">Dreissena polymorpha</name>
    <name type="common">Zebra mussel</name>
    <name type="synonym">Mytilus polymorpha</name>
    <dbReference type="NCBI Taxonomy" id="45954"/>
    <lineage>
        <taxon>Eukaryota</taxon>
        <taxon>Metazoa</taxon>
        <taxon>Spiralia</taxon>
        <taxon>Lophotrochozoa</taxon>
        <taxon>Mollusca</taxon>
        <taxon>Bivalvia</taxon>
        <taxon>Autobranchia</taxon>
        <taxon>Heteroconchia</taxon>
        <taxon>Euheterodonta</taxon>
        <taxon>Imparidentia</taxon>
        <taxon>Neoheterodontei</taxon>
        <taxon>Myida</taxon>
        <taxon>Dreissenoidea</taxon>
        <taxon>Dreissenidae</taxon>
        <taxon>Dreissena</taxon>
    </lineage>
</organism>
<keyword evidence="1" id="KW-0472">Membrane</keyword>
<dbReference type="EMBL" id="JAIWYP010000001">
    <property type="protein sequence ID" value="KAH3897754.1"/>
    <property type="molecule type" value="Genomic_DNA"/>
</dbReference>
<sequence>MFSDALIIPFGVAFAITRLTYGLVEVYTTLCPLENYIAIILATKGGIALLMFWAPLVVFRCFDMVERASINPCFEIYVYAFTLTEFVLLVSGIVWCLGDYRDMKSTCHLTDPNWSVHFANFVISQTIIDTRGRVPEAATERYVCDLTIPMCFPKLSECQLQTRDKIVTKPDVAALASQEK</sequence>
<protein>
    <submittedName>
        <fullName evidence="2">Uncharacterized protein</fullName>
    </submittedName>
</protein>
<evidence type="ECO:0000256" key="1">
    <source>
        <dbReference type="SAM" id="Phobius"/>
    </source>
</evidence>
<keyword evidence="1" id="KW-1133">Transmembrane helix</keyword>
<keyword evidence="3" id="KW-1185">Reference proteome</keyword>
<comment type="caution">
    <text evidence="2">The sequence shown here is derived from an EMBL/GenBank/DDBJ whole genome shotgun (WGS) entry which is preliminary data.</text>
</comment>
<reference evidence="2" key="1">
    <citation type="journal article" date="2019" name="bioRxiv">
        <title>The Genome of the Zebra Mussel, Dreissena polymorpha: A Resource for Invasive Species Research.</title>
        <authorList>
            <person name="McCartney M.A."/>
            <person name="Auch B."/>
            <person name="Kono T."/>
            <person name="Mallez S."/>
            <person name="Zhang Y."/>
            <person name="Obille A."/>
            <person name="Becker A."/>
            <person name="Abrahante J.E."/>
            <person name="Garbe J."/>
            <person name="Badalamenti J.P."/>
            <person name="Herman A."/>
            <person name="Mangelson H."/>
            <person name="Liachko I."/>
            <person name="Sullivan S."/>
            <person name="Sone E.D."/>
            <person name="Koren S."/>
            <person name="Silverstein K.A.T."/>
            <person name="Beckman K.B."/>
            <person name="Gohl D.M."/>
        </authorList>
    </citation>
    <scope>NUCLEOTIDE SEQUENCE</scope>
    <source>
        <strain evidence="2">Duluth1</strain>
        <tissue evidence="2">Whole animal</tissue>
    </source>
</reference>
<feature type="transmembrane region" description="Helical" evidence="1">
    <location>
        <begin position="36"/>
        <end position="56"/>
    </location>
</feature>
<name>A0A9D4NPQ0_DREPO</name>
<keyword evidence="1" id="KW-0812">Transmembrane</keyword>
<accession>A0A9D4NPQ0</accession>
<feature type="transmembrane region" description="Helical" evidence="1">
    <location>
        <begin position="6"/>
        <end position="24"/>
    </location>
</feature>
<dbReference type="AlphaFoldDB" id="A0A9D4NPQ0"/>